<dbReference type="AlphaFoldDB" id="A0A7R9PJ15"/>
<organism evidence="1">
    <name type="scientific">Timema genevievae</name>
    <name type="common">Walking stick</name>
    <dbReference type="NCBI Taxonomy" id="629358"/>
    <lineage>
        <taxon>Eukaryota</taxon>
        <taxon>Metazoa</taxon>
        <taxon>Ecdysozoa</taxon>
        <taxon>Arthropoda</taxon>
        <taxon>Hexapoda</taxon>
        <taxon>Insecta</taxon>
        <taxon>Pterygota</taxon>
        <taxon>Neoptera</taxon>
        <taxon>Polyneoptera</taxon>
        <taxon>Phasmatodea</taxon>
        <taxon>Timematodea</taxon>
        <taxon>Timematoidea</taxon>
        <taxon>Timematidae</taxon>
        <taxon>Timema</taxon>
    </lineage>
</organism>
<name>A0A7R9PJ15_TIMGE</name>
<evidence type="ECO:0000313" key="1">
    <source>
        <dbReference type="EMBL" id="CAD7588880.1"/>
    </source>
</evidence>
<proteinExistence type="predicted"/>
<dbReference type="EMBL" id="OE839894">
    <property type="protein sequence ID" value="CAD7588880.1"/>
    <property type="molecule type" value="Genomic_DNA"/>
</dbReference>
<gene>
    <name evidence="1" type="ORF">TGEB3V08_LOCUS2899</name>
</gene>
<reference evidence="1" key="1">
    <citation type="submission" date="2020-11" db="EMBL/GenBank/DDBJ databases">
        <authorList>
            <person name="Tran Van P."/>
        </authorList>
    </citation>
    <scope>NUCLEOTIDE SEQUENCE</scope>
</reference>
<sequence>MSGFKALANAPVVLSSTAEDGEIEAVTAAGNWCQIRTDAIADRCSDKGNQTMTEYSSRILHLQQQLNKIFLNQDLPMMNQLWFAMDHKKLQLKMITTHKQIFHNLEHPSRKTNQLFMLKQRLLLVVSSRMKI</sequence>
<protein>
    <submittedName>
        <fullName evidence="1">Uncharacterized protein</fullName>
    </submittedName>
</protein>
<accession>A0A7R9PJ15</accession>